<dbReference type="EMBL" id="ASGP02000001">
    <property type="protein sequence ID" value="KAH9526828.1"/>
    <property type="molecule type" value="Genomic_DNA"/>
</dbReference>
<feature type="transmembrane region" description="Helical" evidence="2">
    <location>
        <begin position="661"/>
        <end position="681"/>
    </location>
</feature>
<comment type="caution">
    <text evidence="3">The sequence shown here is derived from an EMBL/GenBank/DDBJ whole genome shotgun (WGS) entry which is preliminary data.</text>
</comment>
<keyword evidence="2" id="KW-1133">Transmembrane helix</keyword>
<reference evidence="3" key="2">
    <citation type="journal article" date="2022" name="Res Sq">
        <title>Comparative Genomics Reveals Insights into the Divergent Evolution of Astigmatic Mites and Household Pest Adaptations.</title>
        <authorList>
            <person name="Xiong Q."/>
            <person name="Wan A.T.-Y."/>
            <person name="Liu X.-Y."/>
            <person name="Fung C.S.-H."/>
            <person name="Xiao X."/>
            <person name="Malainual N."/>
            <person name="Hou J."/>
            <person name="Wang L."/>
            <person name="Wang M."/>
            <person name="Yang K."/>
            <person name="Cui Y."/>
            <person name="Leung E."/>
            <person name="Nong W."/>
            <person name="Shin S.-K."/>
            <person name="Au S."/>
            <person name="Jeong K.Y."/>
            <person name="Chew F.T."/>
            <person name="Hui J."/>
            <person name="Leung T.F."/>
            <person name="Tungtrongchitr A."/>
            <person name="Zhong N."/>
            <person name="Liu Z."/>
            <person name="Tsui S."/>
        </authorList>
    </citation>
    <scope>NUCLEOTIDE SEQUENCE</scope>
    <source>
        <strain evidence="3">Derf</strain>
        <tissue evidence="3">Whole organism</tissue>
    </source>
</reference>
<evidence type="ECO:0000256" key="1">
    <source>
        <dbReference type="SAM" id="MobiDB-lite"/>
    </source>
</evidence>
<evidence type="ECO:0000256" key="2">
    <source>
        <dbReference type="SAM" id="Phobius"/>
    </source>
</evidence>
<feature type="compositionally biased region" description="Low complexity" evidence="1">
    <location>
        <begin position="33"/>
        <end position="46"/>
    </location>
</feature>
<keyword evidence="4" id="KW-1185">Reference proteome</keyword>
<proteinExistence type="predicted"/>
<sequence>MNFYHHHEPSAPPRRKRSLSTSRFDSQESPYNHQSSYHHQQQGYGSPTFSHRNRTNYSEEHIPALYIQNPNNNLQPLIRTGFNNLNFSQPNPQTNPLITAHNYSPNQGHQQQYLQNYPAEQQFYLPNNQGYHDGGLLDYQNHPDVFGDDFQQQQKQQQQGIRQPTTLINNQPSLLFAAMAGPLTRFSPNPCGASGMNFSPSSSSAIGLNRMNVRPHYDHLKLINVHYNPYQSKFNPTLMAKPSLDGYQSSQISSPITAAIATRRDPKYSSREKLNFDFNDSSIHQVRFAQDRTPPARPPPPKLHSRFSMENLSSSSPTSGGLTGLNYNDYAVIDKNRVRDRRSLSPTRVVPPGGGIQRPYTSRPTSPLPLTDMNSPNFTRPQLSRSSSVNLRPGSSRTPSREPSPIRTFINFSKYNTKTLSFDDSSKNLLSPKSPKAMGQCNTVLVDNKRQMNELQVPDTFTAKPMSELNSSNAAAGGGGDQHFSQAFTDHCDQYKSVTSKILGNRKNKIGDQSPCVDIEEFDMNDKQNCFEPIATNNRNELNPIRLDSMMTTDIPLNENVQTSEIETFAAKLGEKLLVESKIQELRRNSSANNLAVHQRKASLPAEYIASNAAEQLKLTNDWCRENVAHLAHEARERKLRPENQLKQKMKRIGIWFTKQFVFLLICALNVALAYVFYNLITALPN</sequence>
<dbReference type="AlphaFoldDB" id="A0A922I9S4"/>
<reference evidence="3" key="1">
    <citation type="submission" date="2013-05" db="EMBL/GenBank/DDBJ databases">
        <authorList>
            <person name="Yim A.K.Y."/>
            <person name="Chan T.F."/>
            <person name="Ji K.M."/>
            <person name="Liu X.Y."/>
            <person name="Zhou J.W."/>
            <person name="Li R.Q."/>
            <person name="Yang K.Y."/>
            <person name="Li J."/>
            <person name="Li M."/>
            <person name="Law P.T.W."/>
            <person name="Wu Y.L."/>
            <person name="Cai Z.L."/>
            <person name="Qin H."/>
            <person name="Bao Y."/>
            <person name="Leung R.K.K."/>
            <person name="Ng P.K.S."/>
            <person name="Zou J."/>
            <person name="Zhong X.J."/>
            <person name="Ran P.X."/>
            <person name="Zhong N.S."/>
            <person name="Liu Z.G."/>
            <person name="Tsui S.K.W."/>
        </authorList>
    </citation>
    <scope>NUCLEOTIDE SEQUENCE</scope>
    <source>
        <strain evidence="3">Derf</strain>
        <tissue evidence="3">Whole organism</tissue>
    </source>
</reference>
<keyword evidence="2" id="KW-0472">Membrane</keyword>
<name>A0A922I9S4_DERFA</name>
<feature type="compositionally biased region" description="Polar residues" evidence="1">
    <location>
        <begin position="19"/>
        <end position="32"/>
    </location>
</feature>
<evidence type="ECO:0000313" key="3">
    <source>
        <dbReference type="EMBL" id="KAH9526828.1"/>
    </source>
</evidence>
<organism evidence="3 4">
    <name type="scientific">Dermatophagoides farinae</name>
    <name type="common">American house dust mite</name>
    <dbReference type="NCBI Taxonomy" id="6954"/>
    <lineage>
        <taxon>Eukaryota</taxon>
        <taxon>Metazoa</taxon>
        <taxon>Ecdysozoa</taxon>
        <taxon>Arthropoda</taxon>
        <taxon>Chelicerata</taxon>
        <taxon>Arachnida</taxon>
        <taxon>Acari</taxon>
        <taxon>Acariformes</taxon>
        <taxon>Sarcoptiformes</taxon>
        <taxon>Astigmata</taxon>
        <taxon>Psoroptidia</taxon>
        <taxon>Analgoidea</taxon>
        <taxon>Pyroglyphidae</taxon>
        <taxon>Dermatophagoidinae</taxon>
        <taxon>Dermatophagoides</taxon>
    </lineage>
</organism>
<evidence type="ECO:0000313" key="4">
    <source>
        <dbReference type="Proteomes" id="UP000790347"/>
    </source>
</evidence>
<feature type="region of interest" description="Disordered" evidence="1">
    <location>
        <begin position="338"/>
        <end position="408"/>
    </location>
</feature>
<keyword evidence="2" id="KW-0812">Transmembrane</keyword>
<protein>
    <submittedName>
        <fullName evidence="3">Uncharacterized protein</fullName>
    </submittedName>
</protein>
<feature type="region of interest" description="Disordered" evidence="1">
    <location>
        <begin position="1"/>
        <end position="54"/>
    </location>
</feature>
<accession>A0A922I9S4</accession>
<feature type="compositionally biased region" description="Polar residues" evidence="1">
    <location>
        <begin position="372"/>
        <end position="398"/>
    </location>
</feature>
<gene>
    <name evidence="3" type="ORF">DERF_000887</name>
</gene>
<dbReference type="Proteomes" id="UP000790347">
    <property type="component" value="Unassembled WGS sequence"/>
</dbReference>
<feature type="region of interest" description="Disordered" evidence="1">
    <location>
        <begin position="287"/>
        <end position="326"/>
    </location>
</feature>